<name>A0A9D3Y7A2_DREPO</name>
<evidence type="ECO:0000313" key="2">
    <source>
        <dbReference type="EMBL" id="KAH3693130.1"/>
    </source>
</evidence>
<reference evidence="2" key="1">
    <citation type="journal article" date="2019" name="bioRxiv">
        <title>The Genome of the Zebra Mussel, Dreissena polymorpha: A Resource for Invasive Species Research.</title>
        <authorList>
            <person name="McCartney M.A."/>
            <person name="Auch B."/>
            <person name="Kono T."/>
            <person name="Mallez S."/>
            <person name="Zhang Y."/>
            <person name="Obille A."/>
            <person name="Becker A."/>
            <person name="Abrahante J.E."/>
            <person name="Garbe J."/>
            <person name="Badalamenti J.P."/>
            <person name="Herman A."/>
            <person name="Mangelson H."/>
            <person name="Liachko I."/>
            <person name="Sullivan S."/>
            <person name="Sone E.D."/>
            <person name="Koren S."/>
            <person name="Silverstein K.A.T."/>
            <person name="Beckman K.B."/>
            <person name="Gohl D.M."/>
        </authorList>
    </citation>
    <scope>NUCLEOTIDE SEQUENCE</scope>
    <source>
        <strain evidence="2">Duluth1</strain>
        <tissue evidence="2">Whole animal</tissue>
    </source>
</reference>
<feature type="region of interest" description="Disordered" evidence="1">
    <location>
        <begin position="68"/>
        <end position="102"/>
    </location>
</feature>
<dbReference type="Proteomes" id="UP000828390">
    <property type="component" value="Unassembled WGS sequence"/>
</dbReference>
<feature type="compositionally biased region" description="Low complexity" evidence="1">
    <location>
        <begin position="84"/>
        <end position="95"/>
    </location>
</feature>
<dbReference type="EMBL" id="JAIWYP010000017">
    <property type="protein sequence ID" value="KAH3693130.1"/>
    <property type="molecule type" value="Genomic_DNA"/>
</dbReference>
<organism evidence="2 3">
    <name type="scientific">Dreissena polymorpha</name>
    <name type="common">Zebra mussel</name>
    <name type="synonym">Mytilus polymorpha</name>
    <dbReference type="NCBI Taxonomy" id="45954"/>
    <lineage>
        <taxon>Eukaryota</taxon>
        <taxon>Metazoa</taxon>
        <taxon>Spiralia</taxon>
        <taxon>Lophotrochozoa</taxon>
        <taxon>Mollusca</taxon>
        <taxon>Bivalvia</taxon>
        <taxon>Autobranchia</taxon>
        <taxon>Heteroconchia</taxon>
        <taxon>Euheterodonta</taxon>
        <taxon>Imparidentia</taxon>
        <taxon>Neoheterodontei</taxon>
        <taxon>Myida</taxon>
        <taxon>Dreissenoidea</taxon>
        <taxon>Dreissenidae</taxon>
        <taxon>Dreissena</taxon>
    </lineage>
</organism>
<keyword evidence="3" id="KW-1185">Reference proteome</keyword>
<gene>
    <name evidence="2" type="ORF">DPMN_192531</name>
</gene>
<accession>A0A9D3Y7A2</accession>
<evidence type="ECO:0000313" key="3">
    <source>
        <dbReference type="Proteomes" id="UP000828390"/>
    </source>
</evidence>
<sequence>MLGTFALTCSKLKRPIEAKQQYFSLTTSIPIVFPERADSTISSANAMLMASSSAFVTLSLLRLGGGTATKGTGCSTTDSEDDCGTATTGTGCGTSESDDSKG</sequence>
<dbReference type="AlphaFoldDB" id="A0A9D3Y7A2"/>
<protein>
    <submittedName>
        <fullName evidence="2">Uncharacterized protein</fullName>
    </submittedName>
</protein>
<proteinExistence type="predicted"/>
<reference evidence="2" key="2">
    <citation type="submission" date="2020-11" db="EMBL/GenBank/DDBJ databases">
        <authorList>
            <person name="McCartney M.A."/>
            <person name="Auch B."/>
            <person name="Kono T."/>
            <person name="Mallez S."/>
            <person name="Becker A."/>
            <person name="Gohl D.M."/>
            <person name="Silverstein K.A.T."/>
            <person name="Koren S."/>
            <person name="Bechman K.B."/>
            <person name="Herman A."/>
            <person name="Abrahante J.E."/>
            <person name="Garbe J."/>
        </authorList>
    </citation>
    <scope>NUCLEOTIDE SEQUENCE</scope>
    <source>
        <strain evidence="2">Duluth1</strain>
        <tissue evidence="2">Whole animal</tissue>
    </source>
</reference>
<comment type="caution">
    <text evidence="2">The sequence shown here is derived from an EMBL/GenBank/DDBJ whole genome shotgun (WGS) entry which is preliminary data.</text>
</comment>
<evidence type="ECO:0000256" key="1">
    <source>
        <dbReference type="SAM" id="MobiDB-lite"/>
    </source>
</evidence>